<dbReference type="EMBL" id="BMAY01000005">
    <property type="protein sequence ID" value="GFZ27047.1"/>
    <property type="molecule type" value="Genomic_DNA"/>
</dbReference>
<evidence type="ECO:0000256" key="5">
    <source>
        <dbReference type="ARBA" id="ARBA00022842"/>
    </source>
</evidence>
<evidence type="ECO:0000259" key="6">
    <source>
        <dbReference type="PROSITE" id="PS51462"/>
    </source>
</evidence>
<evidence type="ECO:0000256" key="3">
    <source>
        <dbReference type="ARBA" id="ARBA00022723"/>
    </source>
</evidence>
<dbReference type="GO" id="GO:0016818">
    <property type="term" value="F:hydrolase activity, acting on acid anhydrides, in phosphorus-containing anhydrides"/>
    <property type="evidence" value="ECO:0007669"/>
    <property type="project" value="TreeGrafter"/>
</dbReference>
<dbReference type="CDD" id="cd18875">
    <property type="entry name" value="NUDIX_Hydrolase"/>
    <property type="match status" value="1"/>
</dbReference>
<accession>A0A916VHU6</accession>
<evidence type="ECO:0000256" key="4">
    <source>
        <dbReference type="ARBA" id="ARBA00022801"/>
    </source>
</evidence>
<organism evidence="7 8">
    <name type="scientific">Lactobacillus corticis</name>
    <dbReference type="NCBI Taxonomy" id="2201249"/>
    <lineage>
        <taxon>Bacteria</taxon>
        <taxon>Bacillati</taxon>
        <taxon>Bacillota</taxon>
        <taxon>Bacilli</taxon>
        <taxon>Lactobacillales</taxon>
        <taxon>Lactobacillaceae</taxon>
        <taxon>Lactobacillus</taxon>
    </lineage>
</organism>
<keyword evidence="5" id="KW-0460">Magnesium</keyword>
<dbReference type="InterPro" id="IPR000086">
    <property type="entry name" value="NUDIX_hydrolase_dom"/>
</dbReference>
<keyword evidence="3" id="KW-0479">Metal-binding</keyword>
<name>A0A916VHU6_9LACO</name>
<dbReference type="Pfam" id="PF00293">
    <property type="entry name" value="NUDIX"/>
    <property type="match status" value="1"/>
</dbReference>
<keyword evidence="8" id="KW-1185">Reference proteome</keyword>
<evidence type="ECO:0000256" key="2">
    <source>
        <dbReference type="ARBA" id="ARBA00005582"/>
    </source>
</evidence>
<gene>
    <name evidence="7" type="primary">mutT</name>
    <name evidence="7" type="ORF">LCB40_09270</name>
</gene>
<comment type="similarity">
    <text evidence="2">Belongs to the Nudix hydrolase family.</text>
</comment>
<dbReference type="PANTHER" id="PTHR43758:SF2">
    <property type="entry name" value="OXIDIZED PURINE NUCLEOSIDE TRIPHOSPHATE HYDROLASE"/>
    <property type="match status" value="1"/>
</dbReference>
<evidence type="ECO:0000313" key="7">
    <source>
        <dbReference type="EMBL" id="GFZ27047.1"/>
    </source>
</evidence>
<evidence type="ECO:0000256" key="1">
    <source>
        <dbReference type="ARBA" id="ARBA00001946"/>
    </source>
</evidence>
<dbReference type="InterPro" id="IPR015797">
    <property type="entry name" value="NUDIX_hydrolase-like_dom_sf"/>
</dbReference>
<dbReference type="PRINTS" id="PR00502">
    <property type="entry name" value="NUDIXFAMILY"/>
</dbReference>
<protein>
    <submittedName>
        <fullName evidence="7">DNA mismatch repair protein MutT</fullName>
    </submittedName>
</protein>
<dbReference type="PROSITE" id="PS51462">
    <property type="entry name" value="NUDIX"/>
    <property type="match status" value="1"/>
</dbReference>
<dbReference type="AlphaFoldDB" id="A0A916VHU6"/>
<dbReference type="GO" id="GO:0046872">
    <property type="term" value="F:metal ion binding"/>
    <property type="evidence" value="ECO:0007669"/>
    <property type="project" value="UniProtKB-KW"/>
</dbReference>
<dbReference type="InterPro" id="IPR020476">
    <property type="entry name" value="Nudix_hydrolase"/>
</dbReference>
<comment type="cofactor">
    <cofactor evidence="1">
        <name>Mg(2+)</name>
        <dbReference type="ChEBI" id="CHEBI:18420"/>
    </cofactor>
</comment>
<proteinExistence type="inferred from homology"/>
<dbReference type="Gene3D" id="3.90.79.10">
    <property type="entry name" value="Nucleoside Triphosphate Pyrophosphohydrolase"/>
    <property type="match status" value="1"/>
</dbReference>
<sequence length="146" mass="16992">MSRYEEVTLTNMCMIVHDQKVLTIRRNDPVWPGLTFPGGHVEAGESFNHSVIREVAEETGLTIFHPKLVGIKQFNDQNDHRYLVLFYRADSFTGTLQPSKEGNLAWLSLKELEQEKLARDFENDLPVFLNSDLSEHFFWNDINECY</sequence>
<comment type="caution">
    <text evidence="7">The sequence shown here is derived from an EMBL/GenBank/DDBJ whole genome shotgun (WGS) entry which is preliminary data.</text>
</comment>
<feature type="domain" description="Nudix hydrolase" evidence="6">
    <location>
        <begin position="6"/>
        <end position="131"/>
    </location>
</feature>
<dbReference type="SUPFAM" id="SSF55811">
    <property type="entry name" value="Nudix"/>
    <property type="match status" value="1"/>
</dbReference>
<dbReference type="PANTHER" id="PTHR43758">
    <property type="entry name" value="7,8-DIHYDRO-8-OXOGUANINE TRIPHOSPHATASE"/>
    <property type="match status" value="1"/>
</dbReference>
<dbReference type="RefSeq" id="WP_212780741.1">
    <property type="nucleotide sequence ID" value="NZ_BMAY01000005.1"/>
</dbReference>
<dbReference type="GO" id="GO:0005737">
    <property type="term" value="C:cytoplasm"/>
    <property type="evidence" value="ECO:0007669"/>
    <property type="project" value="TreeGrafter"/>
</dbReference>
<dbReference type="Proteomes" id="UP000677218">
    <property type="component" value="Unassembled WGS sequence"/>
</dbReference>
<keyword evidence="4" id="KW-0378">Hydrolase</keyword>
<reference evidence="7" key="1">
    <citation type="submission" date="2020-08" db="EMBL/GenBank/DDBJ databases">
        <title>Taxonomic study for Lactobacillus species isolated from hardwood bark.</title>
        <authorList>
            <person name="Tohno M."/>
            <person name="Tanizawa Y."/>
        </authorList>
    </citation>
    <scope>NUCLEOTIDE SEQUENCE</scope>
    <source>
        <strain evidence="7">B40</strain>
    </source>
</reference>
<evidence type="ECO:0000313" key="8">
    <source>
        <dbReference type="Proteomes" id="UP000677218"/>
    </source>
</evidence>